<dbReference type="Proteomes" id="UP001357485">
    <property type="component" value="Unassembled WGS sequence"/>
</dbReference>
<evidence type="ECO:0000313" key="3">
    <source>
        <dbReference type="EMBL" id="KAK5200800.1"/>
    </source>
</evidence>
<name>A0ABR0LMT9_9PEZI</name>
<gene>
    <name evidence="3" type="ORF">LTR16_004864</name>
</gene>
<feature type="domain" description="DUF7702" evidence="2">
    <location>
        <begin position="3"/>
        <end position="241"/>
    </location>
</feature>
<keyword evidence="1" id="KW-1133">Transmembrane helix</keyword>
<feature type="transmembrane region" description="Helical" evidence="1">
    <location>
        <begin position="180"/>
        <end position="205"/>
    </location>
</feature>
<feature type="transmembrane region" description="Helical" evidence="1">
    <location>
        <begin position="145"/>
        <end position="168"/>
    </location>
</feature>
<dbReference type="PANTHER" id="PTHR42109:SF2">
    <property type="entry name" value="INTEGRAL MEMBRANE PROTEIN"/>
    <property type="match status" value="1"/>
</dbReference>
<evidence type="ECO:0000256" key="1">
    <source>
        <dbReference type="SAM" id="Phobius"/>
    </source>
</evidence>
<organism evidence="3 4">
    <name type="scientific">Cryomyces antarcticus</name>
    <dbReference type="NCBI Taxonomy" id="329879"/>
    <lineage>
        <taxon>Eukaryota</taxon>
        <taxon>Fungi</taxon>
        <taxon>Dikarya</taxon>
        <taxon>Ascomycota</taxon>
        <taxon>Pezizomycotina</taxon>
        <taxon>Dothideomycetes</taxon>
        <taxon>Dothideomycetes incertae sedis</taxon>
        <taxon>Cryomyces</taxon>
    </lineage>
</organism>
<sequence>MFDDHAQLSVAELVFFTPTLCLSLYICFRHGFGKQLGWVYLSILSLVRIIGASCQVAAGAEQNPSEGLYTAAIICSIIGLAPLLGALLGALKRVHEGMHVLKVFSPIVFKILHIVLLVAVILSIVGGTKGNDNNTTGVSSPGAGYFKAGAILYLLAFLALATCTGITLTERANLLNVDSYLVFGAAISIPFLVVRVVYTLTSVFANSTLFNTLHPNIYVQAFMQFSMEAMVVIVFLVTGFLTPAISRSETIEEKNISRRWPMNGQGNGGSTGAPTQYGYHSRSLNAGNDRVKLVDQAATECDTSNAHSAV</sequence>
<feature type="transmembrane region" description="Helical" evidence="1">
    <location>
        <begin position="217"/>
        <end position="241"/>
    </location>
</feature>
<keyword evidence="1" id="KW-0812">Transmembrane</keyword>
<proteinExistence type="predicted"/>
<dbReference type="EMBL" id="JAVRRA010017120">
    <property type="protein sequence ID" value="KAK5200800.1"/>
    <property type="molecule type" value="Genomic_DNA"/>
</dbReference>
<feature type="transmembrane region" description="Helical" evidence="1">
    <location>
        <begin position="6"/>
        <end position="26"/>
    </location>
</feature>
<keyword evidence="4" id="KW-1185">Reference proteome</keyword>
<dbReference type="Pfam" id="PF24800">
    <property type="entry name" value="DUF7702"/>
    <property type="match status" value="1"/>
</dbReference>
<evidence type="ECO:0000259" key="2">
    <source>
        <dbReference type="Pfam" id="PF24800"/>
    </source>
</evidence>
<feature type="transmembrane region" description="Helical" evidence="1">
    <location>
        <begin position="70"/>
        <end position="91"/>
    </location>
</feature>
<dbReference type="PANTHER" id="PTHR42109">
    <property type="entry name" value="UNPLACED GENOMIC SCAFFOLD UM_SCAF_CONTIG_1.265, WHOLE GENOME SHOTGUN SEQUENCE"/>
    <property type="match status" value="1"/>
</dbReference>
<keyword evidence="1" id="KW-0472">Membrane</keyword>
<feature type="transmembrane region" description="Helical" evidence="1">
    <location>
        <begin position="103"/>
        <end position="125"/>
    </location>
</feature>
<comment type="caution">
    <text evidence="3">The sequence shown here is derived from an EMBL/GenBank/DDBJ whole genome shotgun (WGS) entry which is preliminary data.</text>
</comment>
<feature type="transmembrane region" description="Helical" evidence="1">
    <location>
        <begin position="38"/>
        <end position="58"/>
    </location>
</feature>
<reference evidence="3 4" key="1">
    <citation type="submission" date="2023-08" db="EMBL/GenBank/DDBJ databases">
        <title>Black Yeasts Isolated from many extreme environments.</title>
        <authorList>
            <person name="Coleine C."/>
            <person name="Stajich J.E."/>
            <person name="Selbmann L."/>
        </authorList>
    </citation>
    <scope>NUCLEOTIDE SEQUENCE [LARGE SCALE GENOMIC DNA]</scope>
    <source>
        <strain evidence="3 4">CCFEE 536</strain>
    </source>
</reference>
<accession>A0ABR0LMT9</accession>
<protein>
    <recommendedName>
        <fullName evidence="2">DUF7702 domain-containing protein</fullName>
    </recommendedName>
</protein>
<evidence type="ECO:0000313" key="4">
    <source>
        <dbReference type="Proteomes" id="UP001357485"/>
    </source>
</evidence>
<dbReference type="InterPro" id="IPR056119">
    <property type="entry name" value="DUF7702"/>
</dbReference>